<dbReference type="Gene3D" id="3.40.710.10">
    <property type="entry name" value="DD-peptidase/beta-lactamase superfamily"/>
    <property type="match status" value="1"/>
</dbReference>
<keyword evidence="5" id="KW-1185">Reference proteome</keyword>
<dbReference type="GO" id="GO:0016787">
    <property type="term" value="F:hydrolase activity"/>
    <property type="evidence" value="ECO:0007669"/>
    <property type="project" value="UniProtKB-KW"/>
</dbReference>
<dbReference type="Proteomes" id="UP000287022">
    <property type="component" value="Unassembled WGS sequence"/>
</dbReference>
<evidence type="ECO:0000259" key="2">
    <source>
        <dbReference type="Pfam" id="PF00144"/>
    </source>
</evidence>
<dbReference type="PANTHER" id="PTHR46825">
    <property type="entry name" value="D-ALANYL-D-ALANINE-CARBOXYPEPTIDASE/ENDOPEPTIDASE AMPH"/>
    <property type="match status" value="1"/>
</dbReference>
<feature type="domain" description="Peptidase S12 Pab87-related C-terminal" evidence="3">
    <location>
        <begin position="425"/>
        <end position="527"/>
    </location>
</feature>
<reference evidence="5" key="1">
    <citation type="journal article" date="2018" name="Front. Microbiol.">
        <title>Genome-Based Analysis Reveals the Taxonomy and Diversity of the Family Idiomarinaceae.</title>
        <authorList>
            <person name="Liu Y."/>
            <person name="Lai Q."/>
            <person name="Shao Z."/>
        </authorList>
    </citation>
    <scope>NUCLEOTIDE SEQUENCE [LARGE SCALE GENOMIC DNA]</scope>
    <source>
        <strain evidence="5">c121</strain>
    </source>
</reference>
<dbReference type="PANTHER" id="PTHR46825:SF15">
    <property type="entry name" value="BETA-LACTAMASE-RELATED DOMAIN-CONTAINING PROTEIN"/>
    <property type="match status" value="1"/>
</dbReference>
<proteinExistence type="predicted"/>
<evidence type="ECO:0000313" key="5">
    <source>
        <dbReference type="Proteomes" id="UP000287022"/>
    </source>
</evidence>
<dbReference type="EMBL" id="PIQE01000001">
    <property type="protein sequence ID" value="RUO74871.1"/>
    <property type="molecule type" value="Genomic_DNA"/>
</dbReference>
<keyword evidence="4" id="KW-0378">Hydrolase</keyword>
<feature type="signal peptide" evidence="1">
    <location>
        <begin position="1"/>
        <end position="28"/>
    </location>
</feature>
<evidence type="ECO:0000259" key="3">
    <source>
        <dbReference type="Pfam" id="PF11954"/>
    </source>
</evidence>
<keyword evidence="1" id="KW-0732">Signal</keyword>
<gene>
    <name evidence="4" type="ORF">CWI80_05945</name>
</gene>
<dbReference type="InterPro" id="IPR012338">
    <property type="entry name" value="Beta-lactam/transpept-like"/>
</dbReference>
<dbReference type="AlphaFoldDB" id="A0A432ZAE0"/>
<feature type="domain" description="Beta-lactamase-related" evidence="2">
    <location>
        <begin position="38"/>
        <end position="389"/>
    </location>
</feature>
<protein>
    <submittedName>
        <fullName evidence="4">Serine hydrolase</fullName>
    </submittedName>
</protein>
<dbReference type="InterPro" id="IPR021860">
    <property type="entry name" value="Peptidase_S12_Pab87-rel_C"/>
</dbReference>
<feature type="chain" id="PRO_5019022999" evidence="1">
    <location>
        <begin position="29"/>
        <end position="528"/>
    </location>
</feature>
<name>A0A432ZAE0_9GAMM</name>
<dbReference type="RefSeq" id="WP_026861310.1">
    <property type="nucleotide sequence ID" value="NZ_PIQE01000001.1"/>
</dbReference>
<evidence type="ECO:0000313" key="4">
    <source>
        <dbReference type="EMBL" id="RUO74871.1"/>
    </source>
</evidence>
<accession>A0A432ZAE0</accession>
<evidence type="ECO:0000256" key="1">
    <source>
        <dbReference type="SAM" id="SignalP"/>
    </source>
</evidence>
<dbReference type="STRING" id="1122124.GCA_000423165_00224"/>
<sequence length="528" mass="59813">MRYPSLKRTALTSIVAGMSLALSSIAAAEPSKISSEKIDATAARIMDAYSVPGMVIGIVEGDQVVFAKGYGVQEFGQQAPVTEQSLFKIASVTKNFTAAAVALLVDQGKVSWDDRVIDHIPEFRVEDPWITREFRVRDLFIHSSGLNLGAGDLMFWPTPNDFTRADILNGLQYLPMEKGFRTRYAYDNILYVLAGELTERVTGERWETFVEQNLMRPLGMEYCFAGPVPEDYKKHIAQPHGWVDGGPKVVRRDQANDYITSAPAGGIRCSLQAMTKWMKMHIARGTYSTEDGVEQTLISAKQHAEMWSPQTLMNVGSRDYDWDRTHFAAYGLGWRMHDVDGLLRIHHTGTLHGMNAYLSFFPELDTGFVVLLNRSHSDARTAMMHTLIKAYTDAPERDWIAAVQEWREQANQRRAATFKVPETKAATATHYERIGGTYIDPWFGTVAVTWQDEKLRWRSHRSARLIGSMEHVKGDTFVVRWDDRTHHADAYVRFTSNFQGDIQGMVMEPIDPAADFSFDFEDLNFEKQ</sequence>
<dbReference type="SUPFAM" id="SSF56601">
    <property type="entry name" value="beta-lactamase/transpeptidase-like"/>
    <property type="match status" value="1"/>
</dbReference>
<comment type="caution">
    <text evidence="4">The sequence shown here is derived from an EMBL/GenBank/DDBJ whole genome shotgun (WGS) entry which is preliminary data.</text>
</comment>
<dbReference type="Pfam" id="PF00144">
    <property type="entry name" value="Beta-lactamase"/>
    <property type="match status" value="1"/>
</dbReference>
<dbReference type="Pfam" id="PF11954">
    <property type="entry name" value="DUF3471"/>
    <property type="match status" value="1"/>
</dbReference>
<dbReference type="Gene3D" id="2.40.128.600">
    <property type="match status" value="1"/>
</dbReference>
<organism evidence="4 5">
    <name type="scientific">Pseudidiomarina sediminum</name>
    <dbReference type="NCBI Taxonomy" id="431675"/>
    <lineage>
        <taxon>Bacteria</taxon>
        <taxon>Pseudomonadati</taxon>
        <taxon>Pseudomonadota</taxon>
        <taxon>Gammaproteobacteria</taxon>
        <taxon>Alteromonadales</taxon>
        <taxon>Idiomarinaceae</taxon>
        <taxon>Pseudidiomarina</taxon>
    </lineage>
</organism>
<dbReference type="InterPro" id="IPR001466">
    <property type="entry name" value="Beta-lactam-related"/>
</dbReference>
<dbReference type="InterPro" id="IPR050491">
    <property type="entry name" value="AmpC-like"/>
</dbReference>